<sequence length="96" mass="10684">KLSEYFVCLPHCKADEMNWTFYQDCLLFAAEAAGPEPPVSADPQNPTIEKTASIACHPDVVRLCKSEEAIVKQRIVLTIPDSFFLKVKEETTAGKI</sequence>
<comment type="caution">
    <text evidence="1">The sequence shown here is derived from an EMBL/GenBank/DDBJ whole genome shotgun (WGS) entry which is preliminary data.</text>
</comment>
<gene>
    <name evidence="1" type="ORF">BT62DRAFT_886138</name>
</gene>
<dbReference type="OrthoDB" id="3269759at2759"/>
<accession>A0A9P7VZG3</accession>
<dbReference type="Proteomes" id="UP000812287">
    <property type="component" value="Unassembled WGS sequence"/>
</dbReference>
<evidence type="ECO:0000313" key="1">
    <source>
        <dbReference type="EMBL" id="KAG7449998.1"/>
    </source>
</evidence>
<reference evidence="1" key="1">
    <citation type="submission" date="2020-11" db="EMBL/GenBank/DDBJ databases">
        <title>Adaptations for nitrogen fixation in a non-lichenized fungal sporocarp promotes dispersal by wood-feeding termites.</title>
        <authorList>
            <consortium name="DOE Joint Genome Institute"/>
            <person name="Koch R.A."/>
            <person name="Yoon G."/>
            <person name="Arayal U."/>
            <person name="Lail K."/>
            <person name="Amirebrahimi M."/>
            <person name="Labutti K."/>
            <person name="Lipzen A."/>
            <person name="Riley R."/>
            <person name="Barry K."/>
            <person name="Henrissat B."/>
            <person name="Grigoriev I.V."/>
            <person name="Herr J.R."/>
            <person name="Aime M.C."/>
        </authorList>
    </citation>
    <scope>NUCLEOTIDE SEQUENCE</scope>
    <source>
        <strain evidence="1">MCA 3950</strain>
    </source>
</reference>
<dbReference type="EMBL" id="MU250527">
    <property type="protein sequence ID" value="KAG7449998.1"/>
    <property type="molecule type" value="Genomic_DNA"/>
</dbReference>
<proteinExistence type="predicted"/>
<protein>
    <submittedName>
        <fullName evidence="1">Uncharacterized protein</fullName>
    </submittedName>
</protein>
<organism evidence="1 2">
    <name type="scientific">Guyanagaster necrorhizus</name>
    <dbReference type="NCBI Taxonomy" id="856835"/>
    <lineage>
        <taxon>Eukaryota</taxon>
        <taxon>Fungi</taxon>
        <taxon>Dikarya</taxon>
        <taxon>Basidiomycota</taxon>
        <taxon>Agaricomycotina</taxon>
        <taxon>Agaricomycetes</taxon>
        <taxon>Agaricomycetidae</taxon>
        <taxon>Agaricales</taxon>
        <taxon>Marasmiineae</taxon>
        <taxon>Physalacriaceae</taxon>
        <taxon>Guyanagaster</taxon>
    </lineage>
</organism>
<dbReference type="RefSeq" id="XP_043043498.1">
    <property type="nucleotide sequence ID" value="XM_043182869.1"/>
</dbReference>
<dbReference type="GeneID" id="66105166"/>
<feature type="non-terminal residue" evidence="1">
    <location>
        <position position="1"/>
    </location>
</feature>
<name>A0A9P7VZG3_9AGAR</name>
<keyword evidence="2" id="KW-1185">Reference proteome</keyword>
<dbReference type="AlphaFoldDB" id="A0A9P7VZG3"/>
<evidence type="ECO:0000313" key="2">
    <source>
        <dbReference type="Proteomes" id="UP000812287"/>
    </source>
</evidence>